<dbReference type="PANTHER" id="PTHR23359">
    <property type="entry name" value="NUCLEOTIDE KINASE"/>
    <property type="match status" value="1"/>
</dbReference>
<evidence type="ECO:0000256" key="1">
    <source>
        <dbReference type="ARBA" id="ARBA00022679"/>
    </source>
</evidence>
<reference evidence="5" key="1">
    <citation type="submission" date="2020-05" db="EMBL/GenBank/DDBJ databases">
        <title>Phylogenomic resolution of chytrid fungi.</title>
        <authorList>
            <person name="Stajich J.E."/>
            <person name="Amses K."/>
            <person name="Simmons R."/>
            <person name="Seto K."/>
            <person name="Myers J."/>
            <person name="Bonds A."/>
            <person name="Quandt C.A."/>
            <person name="Barry K."/>
            <person name="Liu P."/>
            <person name="Grigoriev I."/>
            <person name="Longcore J.E."/>
            <person name="James T.Y."/>
        </authorList>
    </citation>
    <scope>NUCLEOTIDE SEQUENCE</scope>
    <source>
        <strain evidence="5">JEL0379</strain>
    </source>
</reference>
<evidence type="ECO:0000313" key="6">
    <source>
        <dbReference type="Proteomes" id="UP001212152"/>
    </source>
</evidence>
<protein>
    <submittedName>
        <fullName evidence="5">Adenylate kinase</fullName>
    </submittedName>
</protein>
<accession>A0AAD5TLX5</accession>
<evidence type="ECO:0000256" key="2">
    <source>
        <dbReference type="ARBA" id="ARBA00022741"/>
    </source>
</evidence>
<keyword evidence="2" id="KW-0547">Nucleotide-binding</keyword>
<evidence type="ECO:0000256" key="3">
    <source>
        <dbReference type="ARBA" id="ARBA00022777"/>
    </source>
</evidence>
<name>A0AAD5TLX5_9FUNG</name>
<comment type="caution">
    <text evidence="5">The sequence shown here is derived from an EMBL/GenBank/DDBJ whole genome shotgun (WGS) entry which is preliminary data.</text>
</comment>
<dbReference type="InterPro" id="IPR027417">
    <property type="entry name" value="P-loop_NTPase"/>
</dbReference>
<proteinExistence type="predicted"/>
<feature type="region of interest" description="Disordered" evidence="4">
    <location>
        <begin position="185"/>
        <end position="263"/>
    </location>
</feature>
<dbReference type="EMBL" id="JADGJQ010000015">
    <property type="protein sequence ID" value="KAJ3180652.1"/>
    <property type="molecule type" value="Genomic_DNA"/>
</dbReference>
<feature type="compositionally biased region" description="Basic and acidic residues" evidence="4">
    <location>
        <begin position="191"/>
        <end position="205"/>
    </location>
</feature>
<dbReference type="Gene3D" id="3.40.50.300">
    <property type="entry name" value="P-loop containing nucleotide triphosphate hydrolases"/>
    <property type="match status" value="4"/>
</dbReference>
<feature type="compositionally biased region" description="Acidic residues" evidence="4">
    <location>
        <begin position="782"/>
        <end position="797"/>
    </location>
</feature>
<feature type="region of interest" description="Disordered" evidence="4">
    <location>
        <begin position="774"/>
        <end position="797"/>
    </location>
</feature>
<sequence>MAPVPQSADLPSLLSTLPTPTINQKPERPCYIVLGKPGVGRTTVATKLASFVNARLVSPEAVLREIAENESRPEHAEIVASLAKGEEISTEKILELLLKVIGEQETLFRGYVLDGIPSGITPTASQTPSSPDIDLLSQILSSKQPYFVPYLVDLKLPDDDLIRRRAGQWVDPDTGALYPGAQVVFSRKKRADGQGGDKGDEHDGEHEDGEESDEEKSQHDEDEEADDNSGSGDDEGSQGSGEGGEEKKRKKRPVKNTDPPLTNKVEWPLISMEILDRLVKRPEDSPANVRQQLAAYPNDALSKLLASEFRSAASHRVVTLDASQHPDMLVPSLISRLDALAVGTRVVAPRALAPSSKTDPPKNLVDAERWYSVADLAEGEPIRQVGPWRDYDPVAGAKGEYIKVEKFDHCVCFKGKLYFQSSPENHTLFLSNPLPYLLVDPRAPHMTISVLGGPVSGKTTLSKMLEACYGLIRVSLDEVLERWDLDNTYKDEFPEVRGSCIRGQDVPAETLAALVKAVLRHAKDTGKETAKGWVLDGFPVSPEQAQALRAVGVVPLYAVRLDNDVTESKIRSRENANAALFDARHAAHHNSVAETLRVVQSKEGAPSTETDSEAPSSDAAGTTIVAVDATISPTVALGIVQSAVDPFCDKAEALTHKQLAALPSAIPFGATKDYCPVALHEHGVLMKGDNAHVALYQSRYYYLSSSEAQSRFIASPSVYGRAVRIPPPRIVLVGAPGTGKRVLADQLCMGGLMKHVRWEQLVIEEKERAKLERLSRARTAENDNENEQDDSEAEEVQPETVVKIFQDLIKNEVYSAGYVLSGFPTRKLDIEHILSAHCLPDVVAHITADPGIALVRVANTLRKAGKLTMRLREDADPDDPSPDEEDQEEDLDIVAESIEKAAGDVADAVGVLESKSGIPVLQIDASSAIRPVLSSLRKALASYLQNRPSLFSTAYKIAPKEADRSLDLGVKSLSAFRRYCPVTLRSTRYLTKKSVGTLPAVCGDYVYFLRDNAARKTFLADPQTFTSQQPPPPVVRPKISIIGGPKAGATTMAVALAEHLDAAYLDVPQAIQSILDGVEIATGLYEELKATLDGGGDVPDEMVARVIACVTGRALCQEKGWILDGWPFTKDQANHLEALGVQPQLMIELAIPAEEMDRRVAVDQSHDAINGTPDLSIPEVQQLRAEAYYDLVHGCRDIYQQKYGNWTTVDGTASKWAAKSTLTKLVAGNVERRQEYLGALFQDTAAPISNVGTDLQQVSQNMGQFGDYCPVCLTDRNELVKGAPGTDLMAEYQGAYYRLAGPEELRLFRADPKKYAEHGRKLPAALPVQRSSADFRAMFPKKLELQGYCPVTYAQSPKGFAGIVSGSSDYIVEYEEKLYCMESAEKLAAFMRTPWQFASLKLPHKLPPRPAPINVATLPLIGYLEQTVATKITEGLLAVGRAKPKYPYKTIEGSAVEYLALYLKAHNPRSKEWTRSAYSSRLKQFQERCELIGYLHDAAGVSAETERPTFVAPEKREPGFDKRMGEFLELRPIRPRGLDV</sequence>
<dbReference type="GO" id="GO:0019205">
    <property type="term" value="F:nucleobase-containing compound kinase activity"/>
    <property type="evidence" value="ECO:0007669"/>
    <property type="project" value="InterPro"/>
</dbReference>
<dbReference type="GO" id="GO:0005524">
    <property type="term" value="F:ATP binding"/>
    <property type="evidence" value="ECO:0007669"/>
    <property type="project" value="InterPro"/>
</dbReference>
<dbReference type="Gene3D" id="1.20.890.10">
    <property type="entry name" value="cAMP-dependent protein kinase regulatory subunit, dimerization-anchoring domain"/>
    <property type="match status" value="1"/>
</dbReference>
<feature type="compositionally biased region" description="Acidic residues" evidence="4">
    <location>
        <begin position="206"/>
        <end position="236"/>
    </location>
</feature>
<gene>
    <name evidence="5" type="primary">AKD1</name>
    <name evidence="5" type="ORF">HDU87_001765</name>
</gene>
<evidence type="ECO:0000313" key="5">
    <source>
        <dbReference type="EMBL" id="KAJ3180652.1"/>
    </source>
</evidence>
<feature type="compositionally biased region" description="Low complexity" evidence="4">
    <location>
        <begin position="10"/>
        <end position="21"/>
    </location>
</feature>
<dbReference type="GO" id="GO:0006139">
    <property type="term" value="P:nucleobase-containing compound metabolic process"/>
    <property type="evidence" value="ECO:0007669"/>
    <property type="project" value="InterPro"/>
</dbReference>
<keyword evidence="1" id="KW-0808">Transferase</keyword>
<keyword evidence="3 5" id="KW-0418">Kinase</keyword>
<feature type="region of interest" description="Disordered" evidence="4">
    <location>
        <begin position="598"/>
        <end position="619"/>
    </location>
</feature>
<dbReference type="InterPro" id="IPR000850">
    <property type="entry name" value="Adenylat/UMP-CMP_kin"/>
</dbReference>
<evidence type="ECO:0000256" key="4">
    <source>
        <dbReference type="SAM" id="MobiDB-lite"/>
    </source>
</evidence>
<dbReference type="Pfam" id="PF13207">
    <property type="entry name" value="AAA_17"/>
    <property type="match status" value="1"/>
</dbReference>
<dbReference type="SUPFAM" id="SSF52540">
    <property type="entry name" value="P-loop containing nucleoside triphosphate hydrolases"/>
    <property type="match status" value="4"/>
</dbReference>
<dbReference type="Proteomes" id="UP001212152">
    <property type="component" value="Unassembled WGS sequence"/>
</dbReference>
<dbReference type="Pfam" id="PF00406">
    <property type="entry name" value="ADK"/>
    <property type="match status" value="2"/>
</dbReference>
<organism evidence="5 6">
    <name type="scientific">Geranomyces variabilis</name>
    <dbReference type="NCBI Taxonomy" id="109894"/>
    <lineage>
        <taxon>Eukaryota</taxon>
        <taxon>Fungi</taxon>
        <taxon>Fungi incertae sedis</taxon>
        <taxon>Chytridiomycota</taxon>
        <taxon>Chytridiomycota incertae sedis</taxon>
        <taxon>Chytridiomycetes</taxon>
        <taxon>Spizellomycetales</taxon>
        <taxon>Powellomycetaceae</taxon>
        <taxon>Geranomyces</taxon>
    </lineage>
</organism>
<keyword evidence="6" id="KW-1185">Reference proteome</keyword>
<feature type="region of interest" description="Disordered" evidence="4">
    <location>
        <begin position="1"/>
        <end position="21"/>
    </location>
</feature>